<proteinExistence type="predicted"/>
<dbReference type="SUPFAM" id="SSF56349">
    <property type="entry name" value="DNA breaking-rejoining enzymes"/>
    <property type="match status" value="1"/>
</dbReference>
<dbReference type="PANTHER" id="PTHR30349:SF93">
    <property type="entry name" value="FELS-2 PROPHAGE PROTEIN"/>
    <property type="match status" value="1"/>
</dbReference>
<dbReference type="Gene3D" id="1.10.443.10">
    <property type="entry name" value="Intergrase catalytic core"/>
    <property type="match status" value="1"/>
</dbReference>
<evidence type="ECO:0000256" key="2">
    <source>
        <dbReference type="ARBA" id="ARBA00023125"/>
    </source>
</evidence>
<dbReference type="PROSITE" id="PS51900">
    <property type="entry name" value="CB"/>
    <property type="match status" value="1"/>
</dbReference>
<evidence type="ECO:0000256" key="3">
    <source>
        <dbReference type="ARBA" id="ARBA00023172"/>
    </source>
</evidence>
<dbReference type="PANTHER" id="PTHR30349">
    <property type="entry name" value="PHAGE INTEGRASE-RELATED"/>
    <property type="match status" value="1"/>
</dbReference>
<evidence type="ECO:0000256" key="4">
    <source>
        <dbReference type="PROSITE-ProRule" id="PRU01248"/>
    </source>
</evidence>
<comment type="caution">
    <text evidence="7">The sequence shown here is derived from an EMBL/GenBank/DDBJ whole genome shotgun (WGS) entry which is preliminary data.</text>
</comment>
<dbReference type="InterPro" id="IPR044068">
    <property type="entry name" value="CB"/>
</dbReference>
<keyword evidence="1" id="KW-0229">DNA integration</keyword>
<dbReference type="RefSeq" id="WP_103158453.1">
    <property type="nucleotide sequence ID" value="NZ_QHJW02000002.1"/>
</dbReference>
<sequence length="335" mass="38304">MAVSKLPSGKWLCQCFPYGRDGKRIRKQFATRGEALSYERRLMADKKGIDTTTSNITLKDLVQRWYDMHGKTLSSGDSRYTKLLAICERLGDPFAIDVDKNMFAVYRERRLKGEWNPKGKAVLKEATVNREYSYLRAVFSELKRMGEWDKENPLDGIRQFKEGDQELAFLYPDEIKRLLVACDESDNKDLGIIVRLCLATGARWSEAQDLKQSQILPNRVTFTRTKGNKNRTVPISEKMRGLLPKKRGSLFTPAYESFKYAIKRAGIELPSGQLTHVLRHSFASHFMMNGGNILVLQQILGHSTITMTMRYAHFAPDHLDAAVTLNPFDSLEIDK</sequence>
<evidence type="ECO:0000313" key="7">
    <source>
        <dbReference type="EMBL" id="RRO12097.1"/>
    </source>
</evidence>
<evidence type="ECO:0000259" key="6">
    <source>
        <dbReference type="PROSITE" id="PS51900"/>
    </source>
</evidence>
<organism evidence="7 8">
    <name type="scientific">Pectobacterium aquaticum</name>
    <dbReference type="NCBI Taxonomy" id="2204145"/>
    <lineage>
        <taxon>Bacteria</taxon>
        <taxon>Pseudomonadati</taxon>
        <taxon>Pseudomonadota</taxon>
        <taxon>Gammaproteobacteria</taxon>
        <taxon>Enterobacterales</taxon>
        <taxon>Pectobacteriaceae</taxon>
        <taxon>Pectobacterium</taxon>
    </lineage>
</organism>
<dbReference type="InterPro" id="IPR011010">
    <property type="entry name" value="DNA_brk_join_enz"/>
</dbReference>
<keyword evidence="2 4" id="KW-0238">DNA-binding</keyword>
<protein>
    <submittedName>
        <fullName evidence="7">Site-specific integrase</fullName>
    </submittedName>
</protein>
<dbReference type="InterPro" id="IPR050090">
    <property type="entry name" value="Tyrosine_recombinase_XerCD"/>
</dbReference>
<keyword evidence="3" id="KW-0233">DNA recombination</keyword>
<evidence type="ECO:0000259" key="5">
    <source>
        <dbReference type="PROSITE" id="PS51898"/>
    </source>
</evidence>
<dbReference type="InterPro" id="IPR002104">
    <property type="entry name" value="Integrase_catalytic"/>
</dbReference>
<dbReference type="InterPro" id="IPR013762">
    <property type="entry name" value="Integrase-like_cat_sf"/>
</dbReference>
<name>A0A426JG22_9GAMM</name>
<feature type="domain" description="Core-binding (CB)" evidence="6">
    <location>
        <begin position="56"/>
        <end position="143"/>
    </location>
</feature>
<reference evidence="7" key="1">
    <citation type="submission" date="2018-11" db="EMBL/GenBank/DDBJ databases">
        <title>Draft genome sequences of proposed Pectobacterium aquaticum sp. nov. isolated in France from fresh water.</title>
        <authorList>
            <person name="Pedron J."/>
            <person name="Barny M.A."/>
        </authorList>
    </citation>
    <scope>NUCLEOTIDE SEQUENCE [LARGE SCALE GENOMIC DNA]</scope>
    <source>
        <strain evidence="7">A35-S23-M15</strain>
    </source>
</reference>
<feature type="domain" description="Tyr recombinase" evidence="5">
    <location>
        <begin position="165"/>
        <end position="324"/>
    </location>
</feature>
<accession>A0A426JG22</accession>
<evidence type="ECO:0000256" key="1">
    <source>
        <dbReference type="ARBA" id="ARBA00022908"/>
    </source>
</evidence>
<evidence type="ECO:0000313" key="8">
    <source>
        <dbReference type="Proteomes" id="UP000256817"/>
    </source>
</evidence>
<keyword evidence="8" id="KW-1185">Reference proteome</keyword>
<dbReference type="Proteomes" id="UP000256817">
    <property type="component" value="Unassembled WGS sequence"/>
</dbReference>
<dbReference type="Pfam" id="PF00589">
    <property type="entry name" value="Phage_integrase"/>
    <property type="match status" value="2"/>
</dbReference>
<gene>
    <name evidence="7" type="ORF">DMB85_001410</name>
</gene>
<dbReference type="CDD" id="cd00796">
    <property type="entry name" value="INT_Rci_Hp1_C"/>
    <property type="match status" value="1"/>
</dbReference>
<dbReference type="Pfam" id="PF24624">
    <property type="entry name" value="Int_N"/>
    <property type="match status" value="1"/>
</dbReference>
<dbReference type="EMBL" id="QHJW02000002">
    <property type="protein sequence ID" value="RRO12097.1"/>
    <property type="molecule type" value="Genomic_DNA"/>
</dbReference>
<dbReference type="PROSITE" id="PS51898">
    <property type="entry name" value="TYR_RECOMBINASE"/>
    <property type="match status" value="1"/>
</dbReference>
<dbReference type="InterPro" id="IPR057084">
    <property type="entry name" value="Int_N"/>
</dbReference>